<comment type="caution">
    <text evidence="8">The sequence shown here is derived from an EMBL/GenBank/DDBJ whole genome shotgun (WGS) entry which is preliminary data.</text>
</comment>
<dbReference type="InterPro" id="IPR014710">
    <property type="entry name" value="RmlC-like_jellyroll"/>
</dbReference>
<evidence type="ECO:0000256" key="5">
    <source>
        <dbReference type="ARBA" id="ARBA00023004"/>
    </source>
</evidence>
<dbReference type="Proteomes" id="UP000315369">
    <property type="component" value="Unassembled WGS sequence"/>
</dbReference>
<evidence type="ECO:0000256" key="2">
    <source>
        <dbReference type="ARBA" id="ARBA00022723"/>
    </source>
</evidence>
<comment type="similarity">
    <text evidence="1">Belongs to the cysteine dioxygenase family.</text>
</comment>
<dbReference type="GO" id="GO:0008198">
    <property type="term" value="F:ferrous iron binding"/>
    <property type="evidence" value="ECO:0007669"/>
    <property type="project" value="TreeGrafter"/>
</dbReference>
<dbReference type="AlphaFoldDB" id="A0A540WP63"/>
<dbReference type="InterPro" id="IPR010300">
    <property type="entry name" value="CDO_1"/>
</dbReference>
<organism evidence="8 9">
    <name type="scientific">Myxococcus llanfairpwllgwyngyllgogerychwyrndrobwllllantysiliogogogochensis</name>
    <dbReference type="NCBI Taxonomy" id="2590453"/>
    <lineage>
        <taxon>Bacteria</taxon>
        <taxon>Pseudomonadati</taxon>
        <taxon>Myxococcota</taxon>
        <taxon>Myxococcia</taxon>
        <taxon>Myxococcales</taxon>
        <taxon>Cystobacterineae</taxon>
        <taxon>Myxococcaceae</taxon>
        <taxon>Myxococcus</taxon>
    </lineage>
</organism>
<name>A0A540WP63_9BACT</name>
<keyword evidence="4" id="KW-0560">Oxidoreductase</keyword>
<reference evidence="8 9" key="1">
    <citation type="submission" date="2019-06" db="EMBL/GenBank/DDBJ databases">
        <authorList>
            <person name="Livingstone P."/>
            <person name="Whitworth D."/>
        </authorList>
    </citation>
    <scope>NUCLEOTIDE SEQUENCE [LARGE SCALE GENOMIC DNA]</scope>
    <source>
        <strain evidence="8 9">AM401</strain>
    </source>
</reference>
<dbReference type="CDD" id="cd10548">
    <property type="entry name" value="cupin_CDO"/>
    <property type="match status" value="1"/>
</dbReference>
<evidence type="ECO:0000256" key="1">
    <source>
        <dbReference type="ARBA" id="ARBA00006622"/>
    </source>
</evidence>
<evidence type="ECO:0000313" key="9">
    <source>
        <dbReference type="Proteomes" id="UP000315369"/>
    </source>
</evidence>
<keyword evidence="2 6" id="KW-0479">Metal-binding</keyword>
<gene>
    <name evidence="8" type="ORF">FJV41_37480</name>
</gene>
<feature type="binding site" evidence="6">
    <location>
        <position position="139"/>
    </location>
    <ligand>
        <name>Fe cation</name>
        <dbReference type="ChEBI" id="CHEBI:24875"/>
        <note>catalytic</note>
    </ligand>
</feature>
<sequence length="191" mass="21322">MRERPNEDWDGEVPDARSLLGWPLPERRGSIPSLSWLVERLRDSRPDWGLLESFVEFDPARYVRKTLAKTRACELLLVCWGPGQGSLVHDHGGSSGVSLLVRGELRETRYAWAGDRLVPDVSVRAAEGDLLLEESDTIHRVLNTSRHGAVSLHLYAPPMEGMTPYDDQVASLKPPRPADVGAGRRRRPRAG</sequence>
<dbReference type="Gene3D" id="2.60.120.10">
    <property type="entry name" value="Jelly Rolls"/>
    <property type="match status" value="1"/>
</dbReference>
<keyword evidence="5 6" id="KW-0408">Iron</keyword>
<dbReference type="Pfam" id="PF05995">
    <property type="entry name" value="CDO_I"/>
    <property type="match status" value="1"/>
</dbReference>
<keyword evidence="9" id="KW-1185">Reference proteome</keyword>
<evidence type="ECO:0000256" key="3">
    <source>
        <dbReference type="ARBA" id="ARBA00022964"/>
    </source>
</evidence>
<dbReference type="InterPro" id="IPR011051">
    <property type="entry name" value="RmlC_Cupin_sf"/>
</dbReference>
<evidence type="ECO:0000313" key="8">
    <source>
        <dbReference type="EMBL" id="TQF10808.1"/>
    </source>
</evidence>
<dbReference type="PANTHER" id="PTHR12918:SF1">
    <property type="entry name" value="CYSTEINE DIOXYGENASE TYPE 1"/>
    <property type="match status" value="1"/>
</dbReference>
<dbReference type="EMBL" id="VIFM01000227">
    <property type="protein sequence ID" value="TQF10808.1"/>
    <property type="molecule type" value="Genomic_DNA"/>
</dbReference>
<feature type="region of interest" description="Disordered" evidence="7">
    <location>
        <begin position="165"/>
        <end position="191"/>
    </location>
</feature>
<proteinExistence type="inferred from homology"/>
<keyword evidence="3 8" id="KW-0223">Dioxygenase</keyword>
<dbReference type="SUPFAM" id="SSF51182">
    <property type="entry name" value="RmlC-like cupins"/>
    <property type="match status" value="1"/>
</dbReference>
<dbReference type="OrthoDB" id="7059163at2"/>
<dbReference type="RefSeq" id="WP_141647408.1">
    <property type="nucleotide sequence ID" value="NZ_VIFM01000227.1"/>
</dbReference>
<feature type="binding site" evidence="6">
    <location>
        <position position="91"/>
    </location>
    <ligand>
        <name>Fe cation</name>
        <dbReference type="ChEBI" id="CHEBI:24875"/>
        <note>catalytic</note>
    </ligand>
</feature>
<evidence type="ECO:0000256" key="7">
    <source>
        <dbReference type="SAM" id="MobiDB-lite"/>
    </source>
</evidence>
<feature type="binding site" evidence="6">
    <location>
        <position position="89"/>
    </location>
    <ligand>
        <name>Fe cation</name>
        <dbReference type="ChEBI" id="CHEBI:24875"/>
        <note>catalytic</note>
    </ligand>
</feature>
<accession>A0A540WP63</accession>
<evidence type="ECO:0000256" key="6">
    <source>
        <dbReference type="PIRSR" id="PIRSR610300-51"/>
    </source>
</evidence>
<protein>
    <submittedName>
        <fullName evidence="8">Cysteine dioxygenase</fullName>
    </submittedName>
</protein>
<dbReference type="PANTHER" id="PTHR12918">
    <property type="entry name" value="CYSTEINE DIOXYGENASE"/>
    <property type="match status" value="1"/>
</dbReference>
<evidence type="ECO:0000256" key="4">
    <source>
        <dbReference type="ARBA" id="ARBA00023002"/>
    </source>
</evidence>
<dbReference type="GO" id="GO:0016702">
    <property type="term" value="F:oxidoreductase activity, acting on single donors with incorporation of molecular oxygen, incorporation of two atoms of oxygen"/>
    <property type="evidence" value="ECO:0007669"/>
    <property type="project" value="InterPro"/>
</dbReference>